<dbReference type="Proteomes" id="UP000724672">
    <property type="component" value="Unassembled WGS sequence"/>
</dbReference>
<dbReference type="Pfam" id="PF03060">
    <property type="entry name" value="NMO"/>
    <property type="match status" value="1"/>
</dbReference>
<evidence type="ECO:0000256" key="1">
    <source>
        <dbReference type="ARBA" id="ARBA00003535"/>
    </source>
</evidence>
<dbReference type="InterPro" id="IPR004136">
    <property type="entry name" value="NMO"/>
</dbReference>
<gene>
    <name evidence="8" type="ORF">GOQ27_12550</name>
</gene>
<keyword evidence="6" id="KW-0560">Oxidoreductase</keyword>
<keyword evidence="7 8" id="KW-0503">Monooxygenase</keyword>
<keyword evidence="5" id="KW-0288">FMN</keyword>
<dbReference type="AlphaFoldDB" id="A0A942V3K3"/>
<keyword evidence="9" id="KW-1185">Reference proteome</keyword>
<evidence type="ECO:0000256" key="5">
    <source>
        <dbReference type="ARBA" id="ARBA00022643"/>
    </source>
</evidence>
<dbReference type="SUPFAM" id="SSF51412">
    <property type="entry name" value="Inosine monophosphate dehydrogenase (IMPDH)"/>
    <property type="match status" value="1"/>
</dbReference>
<evidence type="ECO:0000256" key="6">
    <source>
        <dbReference type="ARBA" id="ARBA00023002"/>
    </source>
</evidence>
<keyword evidence="4" id="KW-0285">Flavoprotein</keyword>
<dbReference type="EMBL" id="WSFT01000047">
    <property type="protein sequence ID" value="MBS4539297.1"/>
    <property type="molecule type" value="Genomic_DNA"/>
</dbReference>
<dbReference type="InterPro" id="IPR013785">
    <property type="entry name" value="Aldolase_TIM"/>
</dbReference>
<dbReference type="PANTHER" id="PTHR42747:SF4">
    <property type="entry name" value="BLR1330 PROTEIN"/>
    <property type="match status" value="1"/>
</dbReference>
<accession>A0A942V3K3</accession>
<evidence type="ECO:0000256" key="2">
    <source>
        <dbReference type="ARBA" id="ARBA00009881"/>
    </source>
</evidence>
<comment type="caution">
    <text evidence="8">The sequence shown here is derived from an EMBL/GenBank/DDBJ whole genome shotgun (WGS) entry which is preliminary data.</text>
</comment>
<evidence type="ECO:0000256" key="7">
    <source>
        <dbReference type="ARBA" id="ARBA00023033"/>
    </source>
</evidence>
<comment type="function">
    <text evidence="1">Nitronate monooxygenase that uses molecular oxygen to catalyze the oxidative denitrification of alkyl nitronates. Acts on propionate 3-nitronate (P3N), the presumed physiological substrate. Probably functions in the detoxification of P3N, a metabolic poison produced by plants and fungi as a defense mechanism.</text>
</comment>
<evidence type="ECO:0000313" key="8">
    <source>
        <dbReference type="EMBL" id="MBS4539297.1"/>
    </source>
</evidence>
<dbReference type="Gene3D" id="3.20.20.70">
    <property type="entry name" value="Aldolase class I"/>
    <property type="match status" value="1"/>
</dbReference>
<proteinExistence type="inferred from homology"/>
<reference evidence="8" key="1">
    <citation type="submission" date="2019-12" db="EMBL/GenBank/DDBJ databases">
        <title>Clostridiaceae gen. nov. sp. nov., isolated from sediment in Xinjiang, China.</title>
        <authorList>
            <person name="Zhang R."/>
        </authorList>
    </citation>
    <scope>NUCLEOTIDE SEQUENCE</scope>
    <source>
        <strain evidence="8">D2Q-11</strain>
    </source>
</reference>
<comment type="similarity">
    <text evidence="2">Belongs to the nitronate monooxygenase family. NMO class I subfamily.</text>
</comment>
<dbReference type="RefSeq" id="WP_203367222.1">
    <property type="nucleotide sequence ID" value="NZ_WSFT01000047.1"/>
</dbReference>
<protein>
    <recommendedName>
        <fullName evidence="3">Probable nitronate monooxygenase</fullName>
    </recommendedName>
</protein>
<evidence type="ECO:0000256" key="4">
    <source>
        <dbReference type="ARBA" id="ARBA00022630"/>
    </source>
</evidence>
<dbReference type="CDD" id="cd04730">
    <property type="entry name" value="NPD_like"/>
    <property type="match status" value="1"/>
</dbReference>
<sequence length="319" mass="35094">MNKVSKKFINELELPIISAPMFLISSPKMVIESCKAGIIGSFPLLNARTTDTLEEWMKDITMELEEYKNDNIDRKVAPWAVNIIVHKSNKRYKEDLKMIKKYKPPIVITSLGDPTPVIEAVHEYNGLVFSDVTKLVHAKKAANKGIDGLILVCSGAGGHGGALNPFAFIGEVKEFWNGLTILAGAISTGKDIIAANVLGADLVSIGTKFISTKESMANSKYQEMLINSNLDDILYTDAITGVNANFLIPSIKQAGIKIDELERKQSFDFSEENSTGSKAWKDIWSAGQGVGRIKETLPISQVISNLKKKYDKVVEESKK</sequence>
<organism evidence="8 9">
    <name type="scientific">Anaeromonas frigoriresistens</name>
    <dbReference type="NCBI Taxonomy" id="2683708"/>
    <lineage>
        <taxon>Bacteria</taxon>
        <taxon>Bacillati</taxon>
        <taxon>Bacillota</taxon>
        <taxon>Tissierellia</taxon>
        <taxon>Tissierellales</taxon>
        <taxon>Thermohalobacteraceae</taxon>
        <taxon>Anaeromonas</taxon>
    </lineage>
</organism>
<name>A0A942V3K3_9FIRM</name>
<evidence type="ECO:0000256" key="3">
    <source>
        <dbReference type="ARBA" id="ARBA00013457"/>
    </source>
</evidence>
<dbReference type="GO" id="GO:0018580">
    <property type="term" value="F:nitronate monooxygenase activity"/>
    <property type="evidence" value="ECO:0007669"/>
    <property type="project" value="InterPro"/>
</dbReference>
<evidence type="ECO:0000313" key="9">
    <source>
        <dbReference type="Proteomes" id="UP000724672"/>
    </source>
</evidence>
<dbReference type="PANTHER" id="PTHR42747">
    <property type="entry name" value="NITRONATE MONOOXYGENASE-RELATED"/>
    <property type="match status" value="1"/>
</dbReference>